<dbReference type="InterPro" id="IPR050231">
    <property type="entry name" value="Iron_ascorbate_oxido_reductase"/>
</dbReference>
<proteinExistence type="inferred from homology"/>
<evidence type="ECO:0000313" key="12">
    <source>
        <dbReference type="Proteomes" id="UP000636709"/>
    </source>
</evidence>
<evidence type="ECO:0000256" key="7">
    <source>
        <dbReference type="ARBA" id="ARBA00061282"/>
    </source>
</evidence>
<dbReference type="Pfam" id="PF03171">
    <property type="entry name" value="2OG-FeII_Oxy"/>
    <property type="match status" value="1"/>
</dbReference>
<name>A0A835BMV6_9POAL</name>
<dbReference type="GO" id="GO:0045543">
    <property type="term" value="F:gibberellin 2-beta-dioxygenase activity"/>
    <property type="evidence" value="ECO:0007669"/>
    <property type="project" value="UniProtKB-EC"/>
</dbReference>
<dbReference type="Gene3D" id="2.60.120.330">
    <property type="entry name" value="B-lactam Antibiotic, Isopenicillin N Synthase, Chain"/>
    <property type="match status" value="1"/>
</dbReference>
<dbReference type="OrthoDB" id="288590at2759"/>
<sequence length="377" mass="40761">MQDTLEARALSSCRAHTQSMVMPAFTEAAAAEPPLAESYLDLLRRGGGIAPPMTGGAAVQVRELPLIDLGCLMKTTASGGAREARACSDAMARAASEWGFFQVTGHGVGRGLLERLRAEQARLFRLPFETKATAGLLNGSYRWGAPTATSLRHLSWSEAFHVPLASISGRGACDFGDLASLRGVMQEVADAMSRVAKTVAVALAGSLLQKGHESSAAAAFPPGCDETTCFLRLNRYPACPFAPDTFGLVPHTDSDFLTVLCQDQVGGLQLMKDSRWVAVKPHPDALIVNIGDLFQAWSNNRYKSVEHKVVANAKAERFSAAYFLCPSYDSPVGTCGEPSPYRSFTFGEYRDKVQEDVKRTGRKIGLPNFLKHQPRLH</sequence>
<accession>A0A835BMV6</accession>
<dbReference type="InterPro" id="IPR044861">
    <property type="entry name" value="IPNS-like_FE2OG_OXY"/>
</dbReference>
<evidence type="ECO:0000256" key="5">
    <source>
        <dbReference type="ARBA" id="ARBA00023004"/>
    </source>
</evidence>
<evidence type="ECO:0000256" key="1">
    <source>
        <dbReference type="ARBA" id="ARBA00001961"/>
    </source>
</evidence>
<evidence type="ECO:0000256" key="4">
    <source>
        <dbReference type="ARBA" id="ARBA00023002"/>
    </source>
</evidence>
<comment type="cofactor">
    <cofactor evidence="1">
        <name>L-ascorbate</name>
        <dbReference type="ChEBI" id="CHEBI:38290"/>
    </cofactor>
</comment>
<keyword evidence="3" id="KW-0223">Dioxygenase</keyword>
<reference evidence="11" key="1">
    <citation type="submission" date="2020-07" db="EMBL/GenBank/DDBJ databases">
        <title>Genome sequence and genetic diversity analysis of an under-domesticated orphan crop, white fonio (Digitaria exilis).</title>
        <authorList>
            <person name="Bennetzen J.L."/>
            <person name="Chen S."/>
            <person name="Ma X."/>
            <person name="Wang X."/>
            <person name="Yssel A.E.J."/>
            <person name="Chaluvadi S.R."/>
            <person name="Johnson M."/>
            <person name="Gangashetty P."/>
            <person name="Hamidou F."/>
            <person name="Sanogo M.D."/>
            <person name="Zwaenepoel A."/>
            <person name="Wallace J."/>
            <person name="Van De Peer Y."/>
            <person name="Van Deynze A."/>
        </authorList>
    </citation>
    <scope>NUCLEOTIDE SEQUENCE</scope>
    <source>
        <tissue evidence="11">Leaves</tissue>
    </source>
</reference>
<evidence type="ECO:0000256" key="6">
    <source>
        <dbReference type="ARBA" id="ARBA00052204"/>
    </source>
</evidence>
<dbReference type="AlphaFoldDB" id="A0A835BMV6"/>
<dbReference type="Pfam" id="PF14226">
    <property type="entry name" value="DIOX_N"/>
    <property type="match status" value="1"/>
</dbReference>
<evidence type="ECO:0000313" key="11">
    <source>
        <dbReference type="EMBL" id="KAF8702744.1"/>
    </source>
</evidence>
<dbReference type="PROSITE" id="PS51471">
    <property type="entry name" value="FE2OG_OXY"/>
    <property type="match status" value="1"/>
</dbReference>
<keyword evidence="5 9" id="KW-0408">Iron</keyword>
<comment type="similarity">
    <text evidence="7">Belongs to the iron/ascorbate-dependent oxidoreductase family. GA2OX subfamily.</text>
</comment>
<dbReference type="SUPFAM" id="SSF51197">
    <property type="entry name" value="Clavaminate synthase-like"/>
    <property type="match status" value="1"/>
</dbReference>
<dbReference type="Proteomes" id="UP000636709">
    <property type="component" value="Unassembled WGS sequence"/>
</dbReference>
<keyword evidence="12" id="KW-1185">Reference proteome</keyword>
<dbReference type="InterPro" id="IPR027443">
    <property type="entry name" value="IPNS-like_sf"/>
</dbReference>
<protein>
    <recommendedName>
        <fullName evidence="8">gibberellin 2beta-dioxygenase</fullName>
        <ecNumber evidence="8">1.14.11.13</ecNumber>
    </recommendedName>
</protein>
<feature type="domain" description="Fe2OG dioxygenase" evidence="10">
    <location>
        <begin position="225"/>
        <end position="326"/>
    </location>
</feature>
<dbReference type="EMBL" id="JACEFO010001783">
    <property type="protein sequence ID" value="KAF8702744.1"/>
    <property type="molecule type" value="Genomic_DNA"/>
</dbReference>
<dbReference type="GO" id="GO:0009685">
    <property type="term" value="P:gibberellin metabolic process"/>
    <property type="evidence" value="ECO:0007669"/>
    <property type="project" value="UniProtKB-ARBA"/>
</dbReference>
<keyword evidence="4 9" id="KW-0560">Oxidoreductase</keyword>
<dbReference type="InterPro" id="IPR005123">
    <property type="entry name" value="Oxoglu/Fe-dep_dioxygenase_dom"/>
</dbReference>
<dbReference type="InterPro" id="IPR026992">
    <property type="entry name" value="DIOX_N"/>
</dbReference>
<dbReference type="GO" id="GO:0046872">
    <property type="term" value="F:metal ion binding"/>
    <property type="evidence" value="ECO:0007669"/>
    <property type="project" value="UniProtKB-KW"/>
</dbReference>
<evidence type="ECO:0000259" key="10">
    <source>
        <dbReference type="PROSITE" id="PS51471"/>
    </source>
</evidence>
<dbReference type="FunFam" id="2.60.120.330:FF:000021">
    <property type="entry name" value="Gibberellin 2-beta-dioxygenase 8"/>
    <property type="match status" value="1"/>
</dbReference>
<gene>
    <name evidence="11" type="ORF">HU200_032572</name>
</gene>
<dbReference type="PANTHER" id="PTHR47990">
    <property type="entry name" value="2-OXOGLUTARATE (2OG) AND FE(II)-DEPENDENT OXYGENASE SUPERFAMILY PROTEIN-RELATED"/>
    <property type="match status" value="1"/>
</dbReference>
<evidence type="ECO:0000256" key="3">
    <source>
        <dbReference type="ARBA" id="ARBA00022964"/>
    </source>
</evidence>
<evidence type="ECO:0000256" key="9">
    <source>
        <dbReference type="RuleBase" id="RU003682"/>
    </source>
</evidence>
<comment type="catalytic activity">
    <reaction evidence="6">
        <text>gibberellin A1 + 2-oxoglutarate + O2 = gibberellin A8 + succinate + CO2</text>
        <dbReference type="Rhea" id="RHEA:15005"/>
        <dbReference type="ChEBI" id="CHEBI:15379"/>
        <dbReference type="ChEBI" id="CHEBI:16526"/>
        <dbReference type="ChEBI" id="CHEBI:16810"/>
        <dbReference type="ChEBI" id="CHEBI:30031"/>
        <dbReference type="ChEBI" id="CHEBI:58524"/>
        <dbReference type="ChEBI" id="CHEBI:58594"/>
        <dbReference type="EC" id="1.14.11.13"/>
    </reaction>
</comment>
<evidence type="ECO:0000256" key="8">
    <source>
        <dbReference type="ARBA" id="ARBA00066708"/>
    </source>
</evidence>
<comment type="caution">
    <text evidence="11">The sequence shown here is derived from an EMBL/GenBank/DDBJ whole genome shotgun (WGS) entry which is preliminary data.</text>
</comment>
<keyword evidence="2 9" id="KW-0479">Metal-binding</keyword>
<evidence type="ECO:0000256" key="2">
    <source>
        <dbReference type="ARBA" id="ARBA00022723"/>
    </source>
</evidence>
<organism evidence="11 12">
    <name type="scientific">Digitaria exilis</name>
    <dbReference type="NCBI Taxonomy" id="1010633"/>
    <lineage>
        <taxon>Eukaryota</taxon>
        <taxon>Viridiplantae</taxon>
        <taxon>Streptophyta</taxon>
        <taxon>Embryophyta</taxon>
        <taxon>Tracheophyta</taxon>
        <taxon>Spermatophyta</taxon>
        <taxon>Magnoliopsida</taxon>
        <taxon>Liliopsida</taxon>
        <taxon>Poales</taxon>
        <taxon>Poaceae</taxon>
        <taxon>PACMAD clade</taxon>
        <taxon>Panicoideae</taxon>
        <taxon>Panicodae</taxon>
        <taxon>Paniceae</taxon>
        <taxon>Anthephorinae</taxon>
        <taxon>Digitaria</taxon>
    </lineage>
</organism>
<dbReference type="EC" id="1.14.11.13" evidence="8"/>